<dbReference type="SUPFAM" id="SSF63562">
    <property type="entry name" value="RPB6/omega subunit-like"/>
    <property type="match status" value="1"/>
</dbReference>
<keyword evidence="3" id="KW-0934">Plastid</keyword>
<dbReference type="GeneID" id="29069983"/>
<keyword evidence="2" id="KW-0804">Transcription</keyword>
<name>A0A1C9CG21_9FLOR</name>
<dbReference type="RefSeq" id="YP_009294077.1">
    <property type="nucleotide sequence ID" value="NC_031146.1"/>
</dbReference>
<organism evidence="3">
    <name type="scientific">Hildenbrandia rubra</name>
    <dbReference type="NCBI Taxonomy" id="31481"/>
    <lineage>
        <taxon>Eukaryota</taxon>
        <taxon>Rhodophyta</taxon>
        <taxon>Florideophyceae</taxon>
        <taxon>Hildenbrandiophycidae</taxon>
        <taxon>Hildenbrandiales</taxon>
        <taxon>Hildenbrandiaceae</taxon>
        <taxon>Hildenbrandia</taxon>
    </lineage>
</organism>
<dbReference type="InterPro" id="IPR036161">
    <property type="entry name" value="RPB6/omega-like_sf"/>
</dbReference>
<dbReference type="EMBL" id="KX284724">
    <property type="protein sequence ID" value="AOM67319.1"/>
    <property type="molecule type" value="Genomic_DNA"/>
</dbReference>
<evidence type="ECO:0000256" key="1">
    <source>
        <dbReference type="ARBA" id="ARBA00022478"/>
    </source>
</evidence>
<geneLocation type="plastid" evidence="3"/>
<sequence>MISQTIQNNEIIYKTEELLHSSSNRYSLTLKVAQRAKRKKYEDLDIVTEPEIKPVIRAIIEMANELTI</sequence>
<dbReference type="GO" id="GO:0006351">
    <property type="term" value="P:DNA-templated transcription"/>
    <property type="evidence" value="ECO:0007669"/>
    <property type="project" value="InterPro"/>
</dbReference>
<dbReference type="AlphaFoldDB" id="A0A1C9CG21"/>
<reference evidence="3" key="1">
    <citation type="journal article" date="2016" name="BMC Biol.">
        <title>Parallel evolution of highly conserved plastid genome architecture in red seaweeds and seed plants.</title>
        <authorList>
            <person name="Lee J."/>
            <person name="Cho C.H."/>
            <person name="Park S.I."/>
            <person name="Choi J.W."/>
            <person name="Song H.S."/>
            <person name="West J.A."/>
            <person name="Bhattacharya D."/>
            <person name="Yoon H.S."/>
        </authorList>
    </citation>
    <scope>NUCLEOTIDE SEQUENCE</scope>
</reference>
<evidence type="ECO:0000313" key="3">
    <source>
        <dbReference type="EMBL" id="AOM67319.1"/>
    </source>
</evidence>
<dbReference type="GO" id="GO:0003677">
    <property type="term" value="F:DNA binding"/>
    <property type="evidence" value="ECO:0007669"/>
    <property type="project" value="InterPro"/>
</dbReference>
<dbReference type="GO" id="GO:0000428">
    <property type="term" value="C:DNA-directed RNA polymerase complex"/>
    <property type="evidence" value="ECO:0007669"/>
    <property type="project" value="UniProtKB-KW"/>
</dbReference>
<dbReference type="GO" id="GO:0003899">
    <property type="term" value="F:DNA-directed RNA polymerase activity"/>
    <property type="evidence" value="ECO:0007669"/>
    <property type="project" value="InterPro"/>
</dbReference>
<evidence type="ECO:0008006" key="4">
    <source>
        <dbReference type="Google" id="ProtNLM"/>
    </source>
</evidence>
<protein>
    <recommendedName>
        <fullName evidence="4">RNA polymerase omega subunit</fullName>
    </recommendedName>
</protein>
<keyword evidence="1" id="KW-0240">DNA-directed RNA polymerase</keyword>
<proteinExistence type="predicted"/>
<evidence type="ECO:0000256" key="2">
    <source>
        <dbReference type="ARBA" id="ARBA00023163"/>
    </source>
</evidence>
<accession>A0A1C9CG21</accession>
<gene>
    <name evidence="3" type="primary">ycf61</name>
    <name evidence="3" type="ORF">Hrub_075</name>
</gene>